<dbReference type="PRINTS" id="PR00132">
    <property type="entry name" value="GLHYDRLASE2"/>
</dbReference>
<evidence type="ECO:0000256" key="1">
    <source>
        <dbReference type="ARBA" id="ARBA00001412"/>
    </source>
</evidence>
<gene>
    <name evidence="10" type="ORF">JIN87_01315</name>
</gene>
<name>A0A934VMS3_9BACT</name>
<dbReference type="InterPro" id="IPR023232">
    <property type="entry name" value="Glyco_hydro_2_AS"/>
</dbReference>
<evidence type="ECO:0000313" key="11">
    <source>
        <dbReference type="Proteomes" id="UP000617628"/>
    </source>
</evidence>
<dbReference type="Pfam" id="PF00703">
    <property type="entry name" value="Glyco_hydro_2"/>
    <property type="match status" value="1"/>
</dbReference>
<dbReference type="AlphaFoldDB" id="A0A934VMS3"/>
<evidence type="ECO:0000313" key="10">
    <source>
        <dbReference type="EMBL" id="MBK1875482.1"/>
    </source>
</evidence>
<dbReference type="GO" id="GO:0009341">
    <property type="term" value="C:beta-galactosidase complex"/>
    <property type="evidence" value="ECO:0007669"/>
    <property type="project" value="InterPro"/>
</dbReference>
<dbReference type="InterPro" id="IPR013783">
    <property type="entry name" value="Ig-like_fold"/>
</dbReference>
<dbReference type="InterPro" id="IPR006103">
    <property type="entry name" value="Glyco_hydro_2_cat"/>
</dbReference>
<dbReference type="InterPro" id="IPR036156">
    <property type="entry name" value="Beta-gal/glucu_dom_sf"/>
</dbReference>
<dbReference type="GO" id="GO:0004565">
    <property type="term" value="F:beta-galactosidase activity"/>
    <property type="evidence" value="ECO:0007669"/>
    <property type="project" value="UniProtKB-EC"/>
</dbReference>
<reference evidence="10" key="1">
    <citation type="submission" date="2021-01" db="EMBL/GenBank/DDBJ databases">
        <title>Modified the classification status of verrucomicrobia.</title>
        <authorList>
            <person name="Feng X."/>
        </authorList>
    </citation>
    <scope>NUCLEOTIDE SEQUENCE</scope>
    <source>
        <strain evidence="10">KCTC 13126</strain>
    </source>
</reference>
<keyword evidence="11" id="KW-1185">Reference proteome</keyword>
<organism evidence="10 11">
    <name type="scientific">Pelagicoccus mobilis</name>
    <dbReference type="NCBI Taxonomy" id="415221"/>
    <lineage>
        <taxon>Bacteria</taxon>
        <taxon>Pseudomonadati</taxon>
        <taxon>Verrucomicrobiota</taxon>
        <taxon>Opitutia</taxon>
        <taxon>Puniceicoccales</taxon>
        <taxon>Pelagicoccaceae</taxon>
        <taxon>Pelagicoccus</taxon>
    </lineage>
</organism>
<evidence type="ECO:0000256" key="2">
    <source>
        <dbReference type="ARBA" id="ARBA00007401"/>
    </source>
</evidence>
<dbReference type="SMART" id="SM01038">
    <property type="entry name" value="Bgal_small_N"/>
    <property type="match status" value="1"/>
</dbReference>
<evidence type="ECO:0000256" key="5">
    <source>
        <dbReference type="ARBA" id="ARBA00023295"/>
    </source>
</evidence>
<feature type="domain" description="Beta galactosidase small chain/" evidence="9">
    <location>
        <begin position="766"/>
        <end position="1042"/>
    </location>
</feature>
<evidence type="ECO:0000256" key="7">
    <source>
        <dbReference type="RuleBase" id="RU361154"/>
    </source>
</evidence>
<dbReference type="Pfam" id="PF02836">
    <property type="entry name" value="Glyco_hydro_2_C"/>
    <property type="match status" value="1"/>
</dbReference>
<dbReference type="InterPro" id="IPR006102">
    <property type="entry name" value="Ig-like_GH2"/>
</dbReference>
<dbReference type="SUPFAM" id="SSF74650">
    <property type="entry name" value="Galactose mutarotase-like"/>
    <property type="match status" value="1"/>
</dbReference>
<dbReference type="PANTHER" id="PTHR46323">
    <property type="entry name" value="BETA-GALACTOSIDASE"/>
    <property type="match status" value="1"/>
</dbReference>
<comment type="similarity">
    <text evidence="2 7">Belongs to the glycosyl hydrolase 2 family.</text>
</comment>
<dbReference type="EC" id="3.2.1.23" evidence="3 7"/>
<dbReference type="InterPro" id="IPR014718">
    <property type="entry name" value="GH-type_carb-bd"/>
</dbReference>
<dbReference type="InterPro" id="IPR017853">
    <property type="entry name" value="GH"/>
</dbReference>
<dbReference type="Gene3D" id="2.70.98.10">
    <property type="match status" value="1"/>
</dbReference>
<dbReference type="GO" id="GO:0030246">
    <property type="term" value="F:carbohydrate binding"/>
    <property type="evidence" value="ECO:0007669"/>
    <property type="project" value="InterPro"/>
</dbReference>
<proteinExistence type="inferred from homology"/>
<keyword evidence="8" id="KW-0732">Signal</keyword>
<evidence type="ECO:0000259" key="9">
    <source>
        <dbReference type="SMART" id="SM01038"/>
    </source>
</evidence>
<evidence type="ECO:0000256" key="3">
    <source>
        <dbReference type="ARBA" id="ARBA00012756"/>
    </source>
</evidence>
<dbReference type="InterPro" id="IPR011013">
    <property type="entry name" value="Gal_mutarotase_sf_dom"/>
</dbReference>
<evidence type="ECO:0000256" key="4">
    <source>
        <dbReference type="ARBA" id="ARBA00022801"/>
    </source>
</evidence>
<dbReference type="EMBL" id="JAENIL010000002">
    <property type="protein sequence ID" value="MBK1875482.1"/>
    <property type="molecule type" value="Genomic_DNA"/>
</dbReference>
<accession>A0A934VMS3</accession>
<dbReference type="Gene3D" id="2.60.120.260">
    <property type="entry name" value="Galactose-binding domain-like"/>
    <property type="match status" value="1"/>
</dbReference>
<dbReference type="SUPFAM" id="SSF49303">
    <property type="entry name" value="beta-Galactosidase/glucuronidase domain"/>
    <property type="match status" value="2"/>
</dbReference>
<dbReference type="RefSeq" id="WP_200353699.1">
    <property type="nucleotide sequence ID" value="NZ_JAENIL010000002.1"/>
</dbReference>
<dbReference type="PROSITE" id="PS00719">
    <property type="entry name" value="GLYCOSYL_HYDROL_F2_1"/>
    <property type="match status" value="1"/>
</dbReference>
<dbReference type="Pfam" id="PF02929">
    <property type="entry name" value="Bgal_small_N"/>
    <property type="match status" value="1"/>
</dbReference>
<dbReference type="GO" id="GO:0005990">
    <property type="term" value="P:lactose catabolic process"/>
    <property type="evidence" value="ECO:0007669"/>
    <property type="project" value="TreeGrafter"/>
</dbReference>
<protein>
    <recommendedName>
        <fullName evidence="3 7">Beta-galactosidase</fullName>
        <ecNumber evidence="3 7">3.2.1.23</ecNumber>
    </recommendedName>
    <alternativeName>
        <fullName evidence="6 7">Lactase</fullName>
    </alternativeName>
</protein>
<dbReference type="InterPro" id="IPR032312">
    <property type="entry name" value="LacZ_4"/>
</dbReference>
<dbReference type="InterPro" id="IPR023230">
    <property type="entry name" value="Glyco_hydro_2_CS"/>
</dbReference>
<dbReference type="Pfam" id="PF16353">
    <property type="entry name" value="LacZ_4"/>
    <property type="match status" value="1"/>
</dbReference>
<feature type="chain" id="PRO_5037140478" description="Beta-galactosidase" evidence="8">
    <location>
        <begin position="22"/>
        <end position="1048"/>
    </location>
</feature>
<dbReference type="InterPro" id="IPR006104">
    <property type="entry name" value="Glyco_hydro_2_N"/>
</dbReference>
<sequence>MRVLSISSILGTLFLSGTVVATPEWQDPNVFQVNEEPARASFHSAPDRDSAIARNPASQSNYQLLNGDWKFKWVPTPDQAPRDFAAVDFDDTEWNSIPVPSNWEFEGYGIPHYVNHPHEFSLGKKPRPPELPADNNPVGSYRHKFEIPKSWAGQAIYLNFGAVKSACYLWINGQQVGYSEDSKLPAEFNITDYVNPGSNTLALQVFRYSDGSYFEAQDMWRVSGIERDVWLFSTPKTRIRDFFANAGLDANYQNGELELSAEIQNQSNKPQRKLTLTAEILDGQTELASQSIDVPNIADGKIAEVRFPKLTLDGITPWSAEIPKLYTLVLTLSDAKGEPIEHTSQRIGFRTSELKNGQVHINGQPVLFKGVNRHEHHPDTIHYIDRETMLRDVQLMKRYNINAVRTAHYPNDPYFYELCDEYGLYVVNEANIESHGLGAANQRGSYKPEKHIVNHPDWREAYLNRVSALYERDKNHASVVIWSIGNECGDGINLEACYDYFKSVDSRPVMFEQANLRRHTDIYAQMYAPIRQLEWYASTNPRRPAILCEYEHVMANSGGNLQEYWTLIEAEPSLQGGFIWDWVDQTVRAKTEDGQEYWAYGGDIEPAGTRNDGNFCANGLVAADRTPNPHAFEVQKVYQNIGFSDSNLTAGEFAIFNKRFFKNLSDLDFRWRIEANGQSVAEGKFSLNTPPQSTDYVTIPTDTIKPEPGLEYHLMIEALSKKSTDMTDTLQIVAWEQIRLPHLEVPATETEISGKVTVRENQNQVTLSANGFYATFSKHTGTMDSLQYLNREYLQSSPRPDFWRAPTDNDFGEGFAKKAIIWQNAGKERELVDFKVNKEISSSVSISTEHFLPLVESRYFTTYTMDSNGVVNVDCYFYAAPHKRQSELPRMGTLFELTKELDQVSWFGRGPHENYVDRANSAPVGAYSSAIADLGFDYVRPQENGYRTDVRRVDVYNSRNGVGLRFEGNELISFGASYQDKDDMDSNKKQQLHPYQIPERDRLFLNIDFRQRGVGGTNSWGESPLYKFTLPWIDYRYQFSIAPFRKAN</sequence>
<dbReference type="InterPro" id="IPR008979">
    <property type="entry name" value="Galactose-bd-like_sf"/>
</dbReference>
<dbReference type="InterPro" id="IPR006101">
    <property type="entry name" value="Glyco_hydro_2"/>
</dbReference>
<comment type="caution">
    <text evidence="10">The sequence shown here is derived from an EMBL/GenBank/DDBJ whole genome shotgun (WGS) entry which is preliminary data.</text>
</comment>
<evidence type="ECO:0000256" key="8">
    <source>
        <dbReference type="SAM" id="SignalP"/>
    </source>
</evidence>
<dbReference type="InterPro" id="IPR004199">
    <property type="entry name" value="B-gal_small/dom_5"/>
</dbReference>
<dbReference type="Gene3D" id="3.20.20.80">
    <property type="entry name" value="Glycosidases"/>
    <property type="match status" value="1"/>
</dbReference>
<keyword evidence="4 7" id="KW-0378">Hydrolase</keyword>
<dbReference type="SUPFAM" id="SSF49785">
    <property type="entry name" value="Galactose-binding domain-like"/>
    <property type="match status" value="1"/>
</dbReference>
<dbReference type="PROSITE" id="PS00608">
    <property type="entry name" value="GLYCOSYL_HYDROL_F2_2"/>
    <property type="match status" value="1"/>
</dbReference>
<dbReference type="Gene3D" id="2.60.40.10">
    <property type="entry name" value="Immunoglobulins"/>
    <property type="match status" value="2"/>
</dbReference>
<dbReference type="Pfam" id="PF02837">
    <property type="entry name" value="Glyco_hydro_2_N"/>
    <property type="match status" value="1"/>
</dbReference>
<dbReference type="InterPro" id="IPR050347">
    <property type="entry name" value="Bact_Beta-galactosidase"/>
</dbReference>
<dbReference type="Proteomes" id="UP000617628">
    <property type="component" value="Unassembled WGS sequence"/>
</dbReference>
<keyword evidence="5 7" id="KW-0326">Glycosidase</keyword>
<dbReference type="SUPFAM" id="SSF51445">
    <property type="entry name" value="(Trans)glycosidases"/>
    <property type="match status" value="1"/>
</dbReference>
<dbReference type="PANTHER" id="PTHR46323:SF2">
    <property type="entry name" value="BETA-GALACTOSIDASE"/>
    <property type="match status" value="1"/>
</dbReference>
<evidence type="ECO:0000256" key="6">
    <source>
        <dbReference type="ARBA" id="ARBA00032230"/>
    </source>
</evidence>
<feature type="signal peptide" evidence="8">
    <location>
        <begin position="1"/>
        <end position="21"/>
    </location>
</feature>
<comment type="catalytic activity">
    <reaction evidence="1 7">
        <text>Hydrolysis of terminal non-reducing beta-D-galactose residues in beta-D-galactosides.</text>
        <dbReference type="EC" id="3.2.1.23"/>
    </reaction>
</comment>